<dbReference type="EMBL" id="JANFVX010000005">
    <property type="protein sequence ID" value="MCW0343794.1"/>
    <property type="molecule type" value="Genomic_DNA"/>
</dbReference>
<evidence type="ECO:0000313" key="1">
    <source>
        <dbReference type="EMBL" id="MCW0343794.1"/>
    </source>
</evidence>
<proteinExistence type="predicted"/>
<name>A0AAJ1CY43_PANAN</name>
<evidence type="ECO:0000313" key="2">
    <source>
        <dbReference type="Proteomes" id="UP001208888"/>
    </source>
</evidence>
<sequence>MTCPSEQIFCPRKMTLPAQRCLAGARREPPSAVLILFYSDEKKPVFTDRFLKMVGERGLGLLRKPPSGRCVRNVVSLRSAQPSFGGSHPLLFRRKKTCLYRQVSKNGRRERIRTSDPLVPNQLRYQAALLADFLFCFAWCEERDLNPHVR</sequence>
<dbReference type="Proteomes" id="UP001208888">
    <property type="component" value="Unassembled WGS sequence"/>
</dbReference>
<gene>
    <name evidence="1" type="ORF">NB703_001887</name>
</gene>
<organism evidence="1 2">
    <name type="scientific">Pantoea ananas</name>
    <name type="common">Erwinia uredovora</name>
    <dbReference type="NCBI Taxonomy" id="553"/>
    <lineage>
        <taxon>Bacteria</taxon>
        <taxon>Pseudomonadati</taxon>
        <taxon>Pseudomonadota</taxon>
        <taxon>Gammaproteobacteria</taxon>
        <taxon>Enterobacterales</taxon>
        <taxon>Erwiniaceae</taxon>
        <taxon>Pantoea</taxon>
    </lineage>
</organism>
<accession>A0AAJ1CY43</accession>
<dbReference type="AntiFam" id="ANF00012">
    <property type="entry name" value="tRNA translation"/>
</dbReference>
<reference evidence="1" key="1">
    <citation type="submission" date="2022-06" db="EMBL/GenBank/DDBJ databases">
        <title>Dynamics of rice microbiomes reveals core vertical transmitted seed endophytes.</title>
        <authorList>
            <person name="Liao K."/>
            <person name="Zhang X."/>
        </authorList>
    </citation>
    <scope>NUCLEOTIDE SEQUENCE</scope>
    <source>
        <strain evidence="1">JT1-17</strain>
    </source>
</reference>
<dbReference type="AlphaFoldDB" id="A0AAJ1CY43"/>
<protein>
    <submittedName>
        <fullName evidence="1">Uncharacterized protein</fullName>
    </submittedName>
</protein>
<comment type="caution">
    <text evidence="1">The sequence shown here is derived from an EMBL/GenBank/DDBJ whole genome shotgun (WGS) entry which is preliminary data.</text>
</comment>